<dbReference type="InterPro" id="IPR001060">
    <property type="entry name" value="FCH_dom"/>
</dbReference>
<gene>
    <name evidence="11" type="ORF">DPMN_091440</name>
</gene>
<protein>
    <recommendedName>
        <fullName evidence="13">F-BAR domain only protein 2</fullName>
    </recommendedName>
</protein>
<dbReference type="EMBL" id="JAIWYP010000003">
    <property type="protein sequence ID" value="KAH3849051.1"/>
    <property type="molecule type" value="Genomic_DNA"/>
</dbReference>
<organism evidence="11 12">
    <name type="scientific">Dreissena polymorpha</name>
    <name type="common">Zebra mussel</name>
    <name type="synonym">Mytilus polymorpha</name>
    <dbReference type="NCBI Taxonomy" id="45954"/>
    <lineage>
        <taxon>Eukaryota</taxon>
        <taxon>Metazoa</taxon>
        <taxon>Spiralia</taxon>
        <taxon>Lophotrochozoa</taxon>
        <taxon>Mollusca</taxon>
        <taxon>Bivalvia</taxon>
        <taxon>Autobranchia</taxon>
        <taxon>Heteroconchia</taxon>
        <taxon>Euheterodonta</taxon>
        <taxon>Imparidentia</taxon>
        <taxon>Neoheterodontei</taxon>
        <taxon>Myida</taxon>
        <taxon>Dreissenoidea</taxon>
        <taxon>Dreissenidae</taxon>
        <taxon>Dreissena</taxon>
    </lineage>
</organism>
<dbReference type="AlphaFoldDB" id="A0A9D4KZV8"/>
<dbReference type="InterPro" id="IPR028565">
    <property type="entry name" value="MHD"/>
</dbReference>
<comment type="similarity">
    <text evidence="2">Belongs to the FCHO family.</text>
</comment>
<evidence type="ECO:0000256" key="3">
    <source>
        <dbReference type="ARBA" id="ARBA00022583"/>
    </source>
</evidence>
<evidence type="ECO:0000256" key="7">
    <source>
        <dbReference type="SAM" id="Coils"/>
    </source>
</evidence>
<feature type="non-terminal residue" evidence="11">
    <location>
        <position position="877"/>
    </location>
</feature>
<dbReference type="GO" id="GO:0048268">
    <property type="term" value="P:clathrin coat assembly"/>
    <property type="evidence" value="ECO:0007669"/>
    <property type="project" value="TreeGrafter"/>
</dbReference>
<evidence type="ECO:0000256" key="6">
    <source>
        <dbReference type="PROSITE-ProRule" id="PRU01077"/>
    </source>
</evidence>
<evidence type="ECO:0000313" key="11">
    <source>
        <dbReference type="EMBL" id="KAH3849051.1"/>
    </source>
</evidence>
<feature type="compositionally biased region" description="Low complexity" evidence="8">
    <location>
        <begin position="529"/>
        <end position="542"/>
    </location>
</feature>
<dbReference type="InterPro" id="IPR027267">
    <property type="entry name" value="AH/BAR_dom_sf"/>
</dbReference>
<dbReference type="PANTHER" id="PTHR23065">
    <property type="entry name" value="PROLINE-SERINE-THREONINE PHOSPHATASE INTERACTING PROTEIN 1"/>
    <property type="match status" value="1"/>
</dbReference>
<comment type="caution">
    <text evidence="11">The sequence shown here is derived from an EMBL/GenBank/DDBJ whole genome shotgun (WGS) entry which is preliminary data.</text>
</comment>
<feature type="compositionally biased region" description="Basic and acidic residues" evidence="8">
    <location>
        <begin position="287"/>
        <end position="300"/>
    </location>
</feature>
<dbReference type="Pfam" id="PF22699">
    <property type="entry name" value="GMIP-like_FCH"/>
    <property type="match status" value="1"/>
</dbReference>
<evidence type="ECO:0000256" key="1">
    <source>
        <dbReference type="ARBA" id="ARBA00004283"/>
    </source>
</evidence>
<evidence type="ECO:0000256" key="8">
    <source>
        <dbReference type="SAM" id="MobiDB-lite"/>
    </source>
</evidence>
<evidence type="ECO:0000256" key="2">
    <source>
        <dbReference type="ARBA" id="ARBA00011064"/>
    </source>
</evidence>
<dbReference type="InterPro" id="IPR054713">
    <property type="entry name" value="GMIP/FCHO2-like_FCH"/>
</dbReference>
<dbReference type="GO" id="GO:0072583">
    <property type="term" value="P:clathrin-dependent endocytosis"/>
    <property type="evidence" value="ECO:0007669"/>
    <property type="project" value="TreeGrafter"/>
</dbReference>
<evidence type="ECO:0000256" key="4">
    <source>
        <dbReference type="ARBA" id="ARBA00023054"/>
    </source>
</evidence>
<feature type="region of interest" description="Disordered" evidence="8">
    <location>
        <begin position="334"/>
        <end position="423"/>
    </location>
</feature>
<dbReference type="Pfam" id="PF10291">
    <property type="entry name" value="muHD"/>
    <property type="match status" value="1"/>
</dbReference>
<evidence type="ECO:0000259" key="10">
    <source>
        <dbReference type="PROSITE" id="PS51741"/>
    </source>
</evidence>
<dbReference type="GO" id="GO:0005905">
    <property type="term" value="C:clathrin-coated pit"/>
    <property type="evidence" value="ECO:0007669"/>
    <property type="project" value="UniProtKB-SubCell"/>
</dbReference>
<dbReference type="CDD" id="cd07648">
    <property type="entry name" value="F-BAR_FCHO"/>
    <property type="match status" value="1"/>
</dbReference>
<feature type="region of interest" description="Disordered" evidence="8">
    <location>
        <begin position="259"/>
        <end position="321"/>
    </location>
</feature>
<dbReference type="InterPro" id="IPR018808">
    <property type="entry name" value="Muniscin_C"/>
</dbReference>
<feature type="coiled-coil region" evidence="7">
    <location>
        <begin position="161"/>
        <end position="192"/>
    </location>
</feature>
<evidence type="ECO:0000313" key="12">
    <source>
        <dbReference type="Proteomes" id="UP000828390"/>
    </source>
</evidence>
<name>A0A9D4KZV8_DREPO</name>
<dbReference type="PANTHER" id="PTHR23065:SF15">
    <property type="entry name" value="AT02057P"/>
    <property type="match status" value="1"/>
</dbReference>
<dbReference type="PROSITE" id="PS51072">
    <property type="entry name" value="MHD"/>
    <property type="match status" value="1"/>
</dbReference>
<keyword evidence="5" id="KW-0472">Membrane</keyword>
<feature type="region of interest" description="Disordered" evidence="8">
    <location>
        <begin position="435"/>
        <end position="472"/>
    </location>
</feature>
<sequence>MTSFAESFWGGKNNGFYVLYHNMKHGQTSSKDLMDFLRESCQVEETYSKLLTKLAKVAANNTQVGTFAPFWAIMRTLADKLASLHMQLVHTWSDLMKDIIRYNDEQHKRHKTMKEGESGTLEVVQSIQNTTTALHKAKELYHTRCLELERLKRENSSPKDIEKSETRYKKAKEDYKTLVDKYAKTREEFQNKMVESCTHFQELEEEHICQMKDFIDTYARAMQNEHVLFGQAQEEFRNSCDSLSVQKLLTTFIEAKSTGKEKPGPLEFVEPDLSSLPSQRPMSPEVQIDKRDSISEKSRADSSGSASPIPTDQPGPLSRSVKLRVSRTWFLKKRRKKAKKNKEDKDSESIDTQESGDSKNAPEVDEEGYTIRPPSPDLNPENGDSKSWYDSSDSDSDNEPETKIKVHIKPISPTGTQAATGNVDDIRISMGMLRLSPTLAKKGRSTPVEKKVMKRSQSESDTLDGVSSKSSTSHLLNLDNLFTSSASTPTGHLPSPLSPFNDGPSSNFFEKSATNPSPQSIANTSDHLSQSGSSDMGGSSSSQPVENGVVPPTIPQRPPSRGVIPQVPARPSSGCPSPFSLNRIDSSANVQWNTTSMPIGSSRGPSPLTIGMADTVPLAVAFTETINAYFKGTDATKCSVKMSGNLMMSFPAGVVRVFMDNPNPAPLSFKLKNSSRLDQILLNKQLVTQDTGQSIEGSDVYTFDMPALSDHLRSQGETNKSASYFNIDILKYQIKTQPGVESTPLPVVVYWKCEEKVTDYRLDYRFNAPAMTSGATLKNISATVIVDGGVSSMQSLPEGVWNNETKRATWKLNDISEVSENSSQGSIRAKFALENGKSTPSTTALQFLAEGSTLSGIDFELVGPGYRISLSKKRCGA</sequence>
<dbReference type="Proteomes" id="UP000828390">
    <property type="component" value="Unassembled WGS sequence"/>
</dbReference>
<evidence type="ECO:0008006" key="13">
    <source>
        <dbReference type="Google" id="ProtNLM"/>
    </source>
</evidence>
<feature type="region of interest" description="Disordered" evidence="8">
    <location>
        <begin position="487"/>
        <end position="580"/>
    </location>
</feature>
<keyword evidence="12" id="KW-1185">Reference proteome</keyword>
<dbReference type="PROSITE" id="PS51741">
    <property type="entry name" value="F_BAR"/>
    <property type="match status" value="1"/>
</dbReference>
<evidence type="ECO:0000256" key="5">
    <source>
        <dbReference type="ARBA" id="ARBA00023176"/>
    </source>
</evidence>
<keyword evidence="3" id="KW-0254">Endocytosis</keyword>
<dbReference type="GO" id="GO:0030136">
    <property type="term" value="C:clathrin-coated vesicle"/>
    <property type="evidence" value="ECO:0007669"/>
    <property type="project" value="TreeGrafter"/>
</dbReference>
<keyword evidence="5" id="KW-0168">Coated pit</keyword>
<feature type="compositionally biased region" description="Polar residues" evidence="8">
    <location>
        <begin position="503"/>
        <end position="528"/>
    </location>
</feature>
<feature type="domain" description="F-BAR" evidence="10">
    <location>
        <begin position="2"/>
        <end position="248"/>
    </location>
</feature>
<comment type="subcellular location">
    <subcellularLocation>
        <location evidence="1">Membrane</location>
        <location evidence="1">Clathrin-coated pit</location>
        <topology evidence="1">Peripheral membrane protein</topology>
        <orientation evidence="1">Cytoplasmic side</orientation>
    </subcellularLocation>
</comment>
<dbReference type="SMART" id="SM00055">
    <property type="entry name" value="FCH"/>
    <property type="match status" value="1"/>
</dbReference>
<proteinExistence type="inferred from homology"/>
<dbReference type="InterPro" id="IPR031160">
    <property type="entry name" value="F_BAR_dom"/>
</dbReference>
<feature type="domain" description="MHD" evidence="9">
    <location>
        <begin position="615"/>
        <end position="877"/>
    </location>
</feature>
<reference evidence="11" key="2">
    <citation type="submission" date="2020-11" db="EMBL/GenBank/DDBJ databases">
        <authorList>
            <person name="McCartney M.A."/>
            <person name="Auch B."/>
            <person name="Kono T."/>
            <person name="Mallez S."/>
            <person name="Becker A."/>
            <person name="Gohl D.M."/>
            <person name="Silverstein K.A.T."/>
            <person name="Koren S."/>
            <person name="Bechman K.B."/>
            <person name="Herman A."/>
            <person name="Abrahante J.E."/>
            <person name="Garbe J."/>
        </authorList>
    </citation>
    <scope>NUCLEOTIDE SEQUENCE</scope>
    <source>
        <strain evidence="11">Duluth1</strain>
        <tissue evidence="11">Whole animal</tissue>
    </source>
</reference>
<dbReference type="SUPFAM" id="SSF103657">
    <property type="entry name" value="BAR/IMD domain-like"/>
    <property type="match status" value="1"/>
</dbReference>
<feature type="compositionally biased region" description="Polar residues" evidence="8">
    <location>
        <begin position="301"/>
        <end position="310"/>
    </location>
</feature>
<keyword evidence="4 6" id="KW-0175">Coiled coil</keyword>
<dbReference type="Gene3D" id="1.20.1270.60">
    <property type="entry name" value="Arfaptin homology (AH) domain/BAR domain"/>
    <property type="match status" value="1"/>
</dbReference>
<dbReference type="GO" id="GO:0005886">
    <property type="term" value="C:plasma membrane"/>
    <property type="evidence" value="ECO:0007669"/>
    <property type="project" value="TreeGrafter"/>
</dbReference>
<reference evidence="11" key="1">
    <citation type="journal article" date="2019" name="bioRxiv">
        <title>The Genome of the Zebra Mussel, Dreissena polymorpha: A Resource for Invasive Species Research.</title>
        <authorList>
            <person name="McCartney M.A."/>
            <person name="Auch B."/>
            <person name="Kono T."/>
            <person name="Mallez S."/>
            <person name="Zhang Y."/>
            <person name="Obille A."/>
            <person name="Becker A."/>
            <person name="Abrahante J.E."/>
            <person name="Garbe J."/>
            <person name="Badalamenti J.P."/>
            <person name="Herman A."/>
            <person name="Mangelson H."/>
            <person name="Liachko I."/>
            <person name="Sullivan S."/>
            <person name="Sone E.D."/>
            <person name="Koren S."/>
            <person name="Silverstein K.A.T."/>
            <person name="Beckman K.B."/>
            <person name="Gohl D.M."/>
        </authorList>
    </citation>
    <scope>NUCLEOTIDE SEQUENCE</scope>
    <source>
        <strain evidence="11">Duluth1</strain>
        <tissue evidence="11">Whole animal</tissue>
    </source>
</reference>
<accession>A0A9D4KZV8</accession>
<evidence type="ECO:0000259" key="9">
    <source>
        <dbReference type="PROSITE" id="PS51072"/>
    </source>
</evidence>